<organism evidence="4 5">
    <name type="scientific">Plasmodium falciparum (isolate Palo Alto / Uganda)</name>
    <dbReference type="NCBI Taxonomy" id="57270"/>
    <lineage>
        <taxon>Eukaryota</taxon>
        <taxon>Sar</taxon>
        <taxon>Alveolata</taxon>
        <taxon>Apicomplexa</taxon>
        <taxon>Aconoidasida</taxon>
        <taxon>Haemosporida</taxon>
        <taxon>Plasmodiidae</taxon>
        <taxon>Plasmodium</taxon>
        <taxon>Plasmodium (Laverania)</taxon>
    </lineage>
</organism>
<dbReference type="Gene3D" id="1.20.1270.10">
    <property type="match status" value="1"/>
</dbReference>
<keyword evidence="1" id="KW-0547">Nucleotide-binding</keyword>
<dbReference type="GO" id="GO:0005634">
    <property type="term" value="C:nucleus"/>
    <property type="evidence" value="ECO:0007669"/>
    <property type="project" value="TreeGrafter"/>
</dbReference>
<dbReference type="PANTHER" id="PTHR45639:SF4">
    <property type="entry name" value="HSC70CB, ISOFORM G"/>
    <property type="match status" value="1"/>
</dbReference>
<dbReference type="Gene3D" id="3.30.420.40">
    <property type="match status" value="2"/>
</dbReference>
<dbReference type="PRINTS" id="PR00301">
    <property type="entry name" value="HEATSHOCK70"/>
</dbReference>
<dbReference type="AlphaFoldDB" id="W4J6M5"/>
<evidence type="ECO:0000256" key="2">
    <source>
        <dbReference type="ARBA" id="ARBA00022840"/>
    </source>
</evidence>
<sequence>MSVLGIDIGNDNSVVATINKGAINVVRNDISERLTPTLVGFTEKERLIGDSALSKLKSNYKNTCRNIKNLIGKIGTDVKDDIEIHEAYGDLIPCEYNYLGYEVEYKNEKVVFSAVRVLSALLSHLIKMAEKYIGKECKEIVLSYPPTFTNCQKECLLAATKIINANVLRIISDNTAVALDYGMYRMKEFKEDNGSLLVFVNIGYANTCVCVARFFSNKCEILCDIADSNLGGRNLDNELIKYITNIFVNNYKMNPLYKNNTPELCPMGTGRLNKFLVTSTASDQQNGINNKVRIKLQEVAIKTKKVLSANNEASIHVECLYEDLDCQGSINRETFEELCSNFFLTKLKHLLDTALCISKVNIQDIHSIEVLGGSTRVPFIQNFLQQYFQKPLSKTLIADESIARGCVLSAAMVSKHYKVKEYECVEKVTHPINVEWHNINDASKSNVEKLYTRDSLKKKVKKIVIPEKGHIKLTAYYENTPDLPSNCIKELGSCIVKINEKNDKIVESHVMTTFSNYDTFTFLGAQTVTKSVIKSKDEKKKADDKTEDKGEKKDAKDQEQNDDKDQTNDNNMNEKDTNDKKEKNNETNSPNKTELKKGEEGKVQTCYTTIPIETLLAQGSYSSKDIFNFSEQEINMQHSDILEGERLKHLNELETIIYESRSRLNGIYKNFVMDDERDRILLSLDDYENWLYDNIEENKNMFIKKKEEIRDLIKNIVQKFDVYNSKQQNLGNIINHLNNIITQCSNKPSDESQNIINRTTKFLNNINSLQEQEKNKPLYEPPVYTLNDIEAEFNEVTQLAQKFFSKLEKKKKKKSTIFM</sequence>
<name>W4J6M5_PLAFP</name>
<dbReference type="Gene3D" id="3.90.640.10">
    <property type="entry name" value="Actin, Chain A, domain 4"/>
    <property type="match status" value="1"/>
</dbReference>
<gene>
    <name evidence="4" type="ORF">PFUGPA_00765</name>
</gene>
<evidence type="ECO:0000256" key="3">
    <source>
        <dbReference type="SAM" id="MobiDB-lite"/>
    </source>
</evidence>
<dbReference type="EMBL" id="KI927282">
    <property type="protein sequence ID" value="ETW57276.1"/>
    <property type="molecule type" value="Genomic_DNA"/>
</dbReference>
<dbReference type="Pfam" id="PF00012">
    <property type="entry name" value="HSP70"/>
    <property type="match status" value="2"/>
</dbReference>
<dbReference type="SUPFAM" id="SSF100934">
    <property type="entry name" value="Heat shock protein 70kD (HSP70), C-terminal subdomain"/>
    <property type="match status" value="1"/>
</dbReference>
<dbReference type="InterPro" id="IPR013126">
    <property type="entry name" value="Hsp_70_fam"/>
</dbReference>
<dbReference type="SUPFAM" id="SSF53067">
    <property type="entry name" value="Actin-like ATPase domain"/>
    <property type="match status" value="2"/>
</dbReference>
<dbReference type="GO" id="GO:0140662">
    <property type="term" value="F:ATP-dependent protein folding chaperone"/>
    <property type="evidence" value="ECO:0007669"/>
    <property type="project" value="InterPro"/>
</dbReference>
<evidence type="ECO:0000313" key="4">
    <source>
        <dbReference type="EMBL" id="ETW57276.1"/>
    </source>
</evidence>
<dbReference type="InterPro" id="IPR029048">
    <property type="entry name" value="HSP70_C_sf"/>
</dbReference>
<feature type="compositionally biased region" description="Basic and acidic residues" evidence="3">
    <location>
        <begin position="534"/>
        <end position="585"/>
    </location>
</feature>
<dbReference type="GO" id="GO:0005524">
    <property type="term" value="F:ATP binding"/>
    <property type="evidence" value="ECO:0007669"/>
    <property type="project" value="UniProtKB-KW"/>
</dbReference>
<dbReference type="GO" id="GO:0005829">
    <property type="term" value="C:cytosol"/>
    <property type="evidence" value="ECO:0007669"/>
    <property type="project" value="TreeGrafter"/>
</dbReference>
<evidence type="ECO:0000256" key="1">
    <source>
        <dbReference type="ARBA" id="ARBA00022741"/>
    </source>
</evidence>
<dbReference type="CDD" id="cd11732">
    <property type="entry name" value="ASKHA_NBD_HSP70_HSP105-110-like"/>
    <property type="match status" value="1"/>
</dbReference>
<dbReference type="OrthoDB" id="434160at2759"/>
<dbReference type="InterPro" id="IPR043129">
    <property type="entry name" value="ATPase_NBD"/>
</dbReference>
<evidence type="ECO:0000313" key="5">
    <source>
        <dbReference type="Proteomes" id="UP000019103"/>
    </source>
</evidence>
<reference evidence="4 5" key="2">
    <citation type="submission" date="2013-02" db="EMBL/GenBank/DDBJ databases">
        <title>The Genome Sequence of Plasmodium falciparum Palo Alto/Uganda.</title>
        <authorList>
            <consortium name="The Broad Institute Genome Sequencing Platform"/>
            <consortium name="The Broad Institute Genome Sequencing Center for Infectious Disease"/>
            <person name="Neafsey D."/>
            <person name="Cheeseman I."/>
            <person name="Volkman S."/>
            <person name="Adams J."/>
            <person name="Walker B."/>
            <person name="Young S.K."/>
            <person name="Zeng Q."/>
            <person name="Gargeya S."/>
            <person name="Fitzgerald M."/>
            <person name="Haas B."/>
            <person name="Abouelleil A."/>
            <person name="Alvarado L."/>
            <person name="Arachchi H.M."/>
            <person name="Berlin A.M."/>
            <person name="Chapman S.B."/>
            <person name="Dewar J."/>
            <person name="Goldberg J."/>
            <person name="Griggs A."/>
            <person name="Gujja S."/>
            <person name="Hansen M."/>
            <person name="Howarth C."/>
            <person name="Imamovic A."/>
            <person name="Larimer J."/>
            <person name="McCowan C."/>
            <person name="Murphy C."/>
            <person name="Neiman D."/>
            <person name="Pearson M."/>
            <person name="Priest M."/>
            <person name="Roberts A."/>
            <person name="Saif S."/>
            <person name="Shea T."/>
            <person name="Sisk P."/>
            <person name="Sykes S."/>
            <person name="Wortman J."/>
            <person name="Nusbaum C."/>
            <person name="Birren B."/>
        </authorList>
    </citation>
    <scope>NUCLEOTIDE SEQUENCE [LARGE SCALE GENOMIC DNA]</scope>
    <source>
        <strain evidence="4 5">Palo Alto/Uganda</strain>
    </source>
</reference>
<accession>W4J6M5</accession>
<protein>
    <recommendedName>
        <fullName evidence="6">Heat shock protein 110</fullName>
    </recommendedName>
</protein>
<dbReference type="PANTHER" id="PTHR45639">
    <property type="entry name" value="HSC70CB, ISOFORM G-RELATED"/>
    <property type="match status" value="1"/>
</dbReference>
<dbReference type="Gene3D" id="3.30.30.30">
    <property type="match status" value="1"/>
</dbReference>
<dbReference type="Proteomes" id="UP000019103">
    <property type="component" value="Unassembled WGS sequence"/>
</dbReference>
<feature type="region of interest" description="Disordered" evidence="3">
    <location>
        <begin position="533"/>
        <end position="600"/>
    </location>
</feature>
<keyword evidence="2" id="KW-0067">ATP-binding</keyword>
<dbReference type="OMA" id="KEYECIE"/>
<evidence type="ECO:0008006" key="6">
    <source>
        <dbReference type="Google" id="ProtNLM"/>
    </source>
</evidence>
<reference evidence="4 5" key="1">
    <citation type="submission" date="2013-02" db="EMBL/GenBank/DDBJ databases">
        <title>The Genome Annotation of Plasmodium falciparum Palo Alto/Uganda.</title>
        <authorList>
            <consortium name="The Broad Institute Genome Sequencing Platform"/>
            <consortium name="The Broad Institute Genome Sequencing Center for Infectious Disease"/>
            <person name="Neafsey D."/>
            <person name="Hoffman S."/>
            <person name="Volkman S."/>
            <person name="Rosenthal P."/>
            <person name="Walker B."/>
            <person name="Young S.K."/>
            <person name="Zeng Q."/>
            <person name="Gargeya S."/>
            <person name="Fitzgerald M."/>
            <person name="Haas B."/>
            <person name="Abouelleil A."/>
            <person name="Allen A.W."/>
            <person name="Alvarado L."/>
            <person name="Arachchi H.M."/>
            <person name="Berlin A.M."/>
            <person name="Chapman S.B."/>
            <person name="Gainer-Dewar J."/>
            <person name="Goldberg J."/>
            <person name="Griggs A."/>
            <person name="Gujja S."/>
            <person name="Hansen M."/>
            <person name="Howarth C."/>
            <person name="Imamovic A."/>
            <person name="Ireland A."/>
            <person name="Larimer J."/>
            <person name="McCowan C."/>
            <person name="Murphy C."/>
            <person name="Pearson M."/>
            <person name="Poon T.W."/>
            <person name="Priest M."/>
            <person name="Roberts A."/>
            <person name="Saif S."/>
            <person name="Shea T."/>
            <person name="Sisk P."/>
            <person name="Sykes S."/>
            <person name="Wortman J."/>
            <person name="Nusbaum C."/>
            <person name="Birren B."/>
        </authorList>
    </citation>
    <scope>NUCLEOTIDE SEQUENCE [LARGE SCALE GENOMIC DNA]</scope>
    <source>
        <strain evidence="4 5">Palo Alto/Uganda</strain>
    </source>
</reference>
<proteinExistence type="predicted"/>